<dbReference type="InterPro" id="IPR023296">
    <property type="entry name" value="Glyco_hydro_beta-prop_sf"/>
</dbReference>
<dbReference type="PANTHER" id="PTHR43101:SF1">
    <property type="entry name" value="BETA-FRUCTOSIDASE"/>
    <property type="match status" value="1"/>
</dbReference>
<dbReference type="SMART" id="SM00640">
    <property type="entry name" value="Glyco_32"/>
    <property type="match status" value="1"/>
</dbReference>
<keyword evidence="7" id="KW-1185">Reference proteome</keyword>
<dbReference type="Proteomes" id="UP000216797">
    <property type="component" value="Unassembled WGS sequence"/>
</dbReference>
<dbReference type="InterPro" id="IPR013148">
    <property type="entry name" value="Glyco_hydro_32_N"/>
</dbReference>
<dbReference type="InterPro" id="IPR001362">
    <property type="entry name" value="Glyco_hydro_32"/>
</dbReference>
<reference evidence="6 7" key="1">
    <citation type="submission" date="2015-08" db="EMBL/GenBank/DDBJ databases">
        <title>Enterococcus genome sequence.</title>
        <authorList>
            <person name="Acedo J.Z."/>
            <person name="Vederas J.C."/>
        </authorList>
    </citation>
    <scope>NUCLEOTIDE SEQUENCE [LARGE SCALE GENOMIC DNA]</scope>
    <source>
        <strain evidence="6 7">49</strain>
    </source>
</reference>
<gene>
    <name evidence="6" type="ORF">AKL21_03960</name>
</gene>
<proteinExistence type="inferred from homology"/>
<dbReference type="GO" id="GO:0004564">
    <property type="term" value="F:beta-fructofuranosidase activity"/>
    <property type="evidence" value="ECO:0007669"/>
    <property type="project" value="UniProtKB-EC"/>
</dbReference>
<keyword evidence="3" id="KW-0378">Hydrolase</keyword>
<evidence type="ECO:0000313" key="6">
    <source>
        <dbReference type="EMBL" id="PAB01615.1"/>
    </source>
</evidence>
<dbReference type="PANTHER" id="PTHR43101">
    <property type="entry name" value="BETA-FRUCTOSIDASE"/>
    <property type="match status" value="1"/>
</dbReference>
<sequence>MSKNESIKYRYDYHISAKFGWLNDPNGLCWFNDRFHVFFQTNPFGNKPGKSHWGHVSSENLVDWQEEEFALKPDQDYDQDGCYSGSAIAYEGKLVLMYTGHKNLPNSYVESQCIAVSKDGITFEKVVENPVIATPPIDNTNRFRDPKIGRDKNGIYAVVGGESDQNRGQVNFYRMEETIINWQYQKKLAVAQKKDGTMWECPDYFELEDESILIISPKGMENAGISGFAAVYLQGNFTLEEPLTTYEMTLIDEGQDFYAPQTFWDPIKKRRIMFGWFGMPGLQEKEQQKQVGALTIPRVLDKREGRLYFLPLPELIQLRTKEKIIQSTSEIDECSEIVLSNLNNYSKIHLRIYTKQKHSYYEIDYKDQTVTISFKDTLRDVQQSKEINMLKELRLFLDHGLTELFINEGEFTFTNKCDLTGSLQIDISEAIQAKCYKLRKAVA</sequence>
<dbReference type="AlphaFoldDB" id="A0A267HVD4"/>
<evidence type="ECO:0000256" key="3">
    <source>
        <dbReference type="ARBA" id="ARBA00022801"/>
    </source>
</evidence>
<comment type="caution">
    <text evidence="6">The sequence shown here is derived from an EMBL/GenBank/DDBJ whole genome shotgun (WGS) entry which is preliminary data.</text>
</comment>
<dbReference type="EMBL" id="LHUG01000003">
    <property type="protein sequence ID" value="PAB01615.1"/>
    <property type="molecule type" value="Genomic_DNA"/>
</dbReference>
<evidence type="ECO:0000256" key="2">
    <source>
        <dbReference type="ARBA" id="ARBA00012758"/>
    </source>
</evidence>
<dbReference type="SUPFAM" id="SSF75005">
    <property type="entry name" value="Arabinanase/levansucrase/invertase"/>
    <property type="match status" value="1"/>
</dbReference>
<dbReference type="InterPro" id="IPR051214">
    <property type="entry name" value="GH32_Enzymes"/>
</dbReference>
<dbReference type="RefSeq" id="WP_095006151.1">
    <property type="nucleotide sequence ID" value="NZ_LHUG01000003.1"/>
</dbReference>
<dbReference type="Gene3D" id="2.115.10.20">
    <property type="entry name" value="Glycosyl hydrolase domain, family 43"/>
    <property type="match status" value="1"/>
</dbReference>
<evidence type="ECO:0000256" key="4">
    <source>
        <dbReference type="ARBA" id="ARBA00023295"/>
    </source>
</evidence>
<accession>A0A267HVD4</accession>
<evidence type="ECO:0000256" key="1">
    <source>
        <dbReference type="ARBA" id="ARBA00009902"/>
    </source>
</evidence>
<dbReference type="GO" id="GO:0005975">
    <property type="term" value="P:carbohydrate metabolic process"/>
    <property type="evidence" value="ECO:0007669"/>
    <property type="project" value="InterPro"/>
</dbReference>
<comment type="similarity">
    <text evidence="1">Belongs to the glycosyl hydrolase 32 family.</text>
</comment>
<evidence type="ECO:0000259" key="5">
    <source>
        <dbReference type="Pfam" id="PF00251"/>
    </source>
</evidence>
<name>A0A267HVD4_9ENTE</name>
<feature type="domain" description="Glycosyl hydrolase family 32 N-terminal" evidence="5">
    <location>
        <begin position="14"/>
        <end position="308"/>
    </location>
</feature>
<keyword evidence="4" id="KW-0326">Glycosidase</keyword>
<dbReference type="CDD" id="cd08996">
    <property type="entry name" value="GH32_FFase"/>
    <property type="match status" value="1"/>
</dbReference>
<evidence type="ECO:0000313" key="7">
    <source>
        <dbReference type="Proteomes" id="UP000216797"/>
    </source>
</evidence>
<dbReference type="Pfam" id="PF00251">
    <property type="entry name" value="Glyco_hydro_32N"/>
    <property type="match status" value="1"/>
</dbReference>
<organism evidence="6 7">
    <name type="scientific">Enterococcus canintestini</name>
    <dbReference type="NCBI Taxonomy" id="317010"/>
    <lineage>
        <taxon>Bacteria</taxon>
        <taxon>Bacillati</taxon>
        <taxon>Bacillota</taxon>
        <taxon>Bacilli</taxon>
        <taxon>Lactobacillales</taxon>
        <taxon>Enterococcaceae</taxon>
        <taxon>Enterococcus</taxon>
    </lineage>
</organism>
<protein>
    <recommendedName>
        <fullName evidence="2">beta-fructofuranosidase</fullName>
        <ecNumber evidence="2">3.2.1.26</ecNumber>
    </recommendedName>
</protein>
<dbReference type="EC" id="3.2.1.26" evidence="2"/>